<evidence type="ECO:0000256" key="2">
    <source>
        <dbReference type="ARBA" id="ARBA00022737"/>
    </source>
</evidence>
<feature type="compositionally biased region" description="Acidic residues" evidence="4">
    <location>
        <begin position="388"/>
        <end position="403"/>
    </location>
</feature>
<accession>A0A4W3HN22</accession>
<dbReference type="InterPro" id="IPR025875">
    <property type="entry name" value="Leu-rich_rpt_4"/>
</dbReference>
<dbReference type="Gene3D" id="3.80.10.10">
    <property type="entry name" value="Ribonuclease Inhibitor"/>
    <property type="match status" value="1"/>
</dbReference>
<dbReference type="GO" id="GO:0006432">
    <property type="term" value="P:phenylalanyl-tRNA aminoacylation"/>
    <property type="evidence" value="ECO:0007669"/>
    <property type="project" value="InterPro"/>
</dbReference>
<feature type="coiled-coil region" evidence="3">
    <location>
        <begin position="280"/>
        <end position="307"/>
    </location>
</feature>
<dbReference type="SUPFAM" id="SSF52058">
    <property type="entry name" value="L domain-like"/>
    <property type="match status" value="1"/>
</dbReference>
<feature type="domain" description="B3/B4 tRNA-binding" evidence="5">
    <location>
        <begin position="206"/>
        <end position="382"/>
    </location>
</feature>
<dbReference type="Pfam" id="PF12799">
    <property type="entry name" value="LRR_4"/>
    <property type="match status" value="1"/>
</dbReference>
<keyword evidence="3" id="KW-0175">Coiled coil</keyword>
<reference evidence="6" key="5">
    <citation type="submission" date="2025-09" db="UniProtKB">
        <authorList>
            <consortium name="Ensembl"/>
        </authorList>
    </citation>
    <scope>IDENTIFICATION</scope>
</reference>
<dbReference type="InterPro" id="IPR005146">
    <property type="entry name" value="B3/B4_tRNA-bd"/>
</dbReference>
<dbReference type="Proteomes" id="UP000314986">
    <property type="component" value="Unassembled WGS sequence"/>
</dbReference>
<dbReference type="STRING" id="7868.ENSCMIP00000017461"/>
<reference evidence="7" key="3">
    <citation type="journal article" date="2014" name="Nature">
        <title>Elephant shark genome provides unique insights into gnathostome evolution.</title>
        <authorList>
            <consortium name="International Elephant Shark Genome Sequencing Consortium"/>
            <person name="Venkatesh B."/>
            <person name="Lee A.P."/>
            <person name="Ravi V."/>
            <person name="Maurya A.K."/>
            <person name="Lian M.M."/>
            <person name="Swann J.B."/>
            <person name="Ohta Y."/>
            <person name="Flajnik M.F."/>
            <person name="Sutoh Y."/>
            <person name="Kasahara M."/>
            <person name="Hoon S."/>
            <person name="Gangu V."/>
            <person name="Roy S.W."/>
            <person name="Irimia M."/>
            <person name="Korzh V."/>
            <person name="Kondrychyn I."/>
            <person name="Lim Z.W."/>
            <person name="Tay B.H."/>
            <person name="Tohari S."/>
            <person name="Kong K.W."/>
            <person name="Ho S."/>
            <person name="Lorente-Galdos B."/>
            <person name="Quilez J."/>
            <person name="Marques-Bonet T."/>
            <person name="Raney B.J."/>
            <person name="Ingham P.W."/>
            <person name="Tay A."/>
            <person name="Hillier L.W."/>
            <person name="Minx P."/>
            <person name="Boehm T."/>
            <person name="Wilson R.K."/>
            <person name="Brenner S."/>
            <person name="Warren W.C."/>
        </authorList>
    </citation>
    <scope>NUCLEOTIDE SEQUENCE [LARGE SCALE GENOMIC DNA]</scope>
</reference>
<evidence type="ECO:0000313" key="6">
    <source>
        <dbReference type="Ensembl" id="ENSCMIP00000017461.1"/>
    </source>
</evidence>
<dbReference type="InterPro" id="IPR045060">
    <property type="entry name" value="Phe-tRNA-ligase_IIc_bsu"/>
</dbReference>
<evidence type="ECO:0000256" key="3">
    <source>
        <dbReference type="SAM" id="Coils"/>
    </source>
</evidence>
<dbReference type="SMART" id="SM00873">
    <property type="entry name" value="B3_4"/>
    <property type="match status" value="1"/>
</dbReference>
<evidence type="ECO:0000256" key="4">
    <source>
        <dbReference type="SAM" id="MobiDB-lite"/>
    </source>
</evidence>
<keyword evidence="2" id="KW-0677">Repeat</keyword>
<dbReference type="Ensembl" id="ENSCMIT00000017799.1">
    <property type="protein sequence ID" value="ENSCMIP00000017461.1"/>
    <property type="gene ID" value="ENSCMIG00000008322.1"/>
</dbReference>
<dbReference type="PANTHER" id="PTHR10947:SF3">
    <property type="entry name" value="LEUCINE-RICH REPEAT-CONTAINING PROTEIN 47"/>
    <property type="match status" value="1"/>
</dbReference>
<dbReference type="GeneTree" id="ENSGT00530000063489"/>
<dbReference type="InterPro" id="IPR020825">
    <property type="entry name" value="Phe-tRNA_synthase-like_B3/B4"/>
</dbReference>
<dbReference type="InterPro" id="IPR032675">
    <property type="entry name" value="LRR_dom_sf"/>
</dbReference>
<reference evidence="7" key="1">
    <citation type="journal article" date="2006" name="Science">
        <title>Ancient noncoding elements conserved in the human genome.</title>
        <authorList>
            <person name="Venkatesh B."/>
            <person name="Kirkness E.F."/>
            <person name="Loh Y.H."/>
            <person name="Halpern A.L."/>
            <person name="Lee A.P."/>
            <person name="Johnson J."/>
            <person name="Dandona N."/>
            <person name="Viswanathan L.D."/>
            <person name="Tay A."/>
            <person name="Venter J.C."/>
            <person name="Strausberg R.L."/>
            <person name="Brenner S."/>
        </authorList>
    </citation>
    <scope>NUCLEOTIDE SEQUENCE [LARGE SCALE GENOMIC DNA]</scope>
</reference>
<keyword evidence="7" id="KW-1185">Reference proteome</keyword>
<protein>
    <submittedName>
        <fullName evidence="6">Leucine rich repeat containing 47</fullName>
    </submittedName>
</protein>
<dbReference type="OMA" id="NDEADQY"/>
<dbReference type="Gene3D" id="3.50.40.10">
    <property type="entry name" value="Phenylalanyl-trna Synthetase, Chain B, domain 3"/>
    <property type="match status" value="1"/>
</dbReference>
<evidence type="ECO:0000256" key="1">
    <source>
        <dbReference type="ARBA" id="ARBA00022614"/>
    </source>
</evidence>
<dbReference type="PANTHER" id="PTHR10947">
    <property type="entry name" value="PHENYLALANYL-TRNA SYNTHETASE BETA CHAIN AND LEUCINE-RICH REPEAT-CONTAINING PROTEIN 47"/>
    <property type="match status" value="1"/>
</dbReference>
<dbReference type="InParanoid" id="A0A4W3HN22"/>
<keyword evidence="1" id="KW-0433">Leucine-rich repeat</keyword>
<proteinExistence type="predicted"/>
<name>A0A4W3HN22_CALMI</name>
<feature type="region of interest" description="Disordered" evidence="4">
    <location>
        <begin position="142"/>
        <end position="166"/>
    </location>
</feature>
<evidence type="ECO:0000259" key="5">
    <source>
        <dbReference type="SMART" id="SM00873"/>
    </source>
</evidence>
<sequence>KTKPRQVGWSQLDKQRESLPDSALKGKLCGFSWLDSSSYPNAPSGVPKPCSLSRLRDVSKRFTEYTVKLFDCILWDMRSLIQSLFMFQVLDVSNNKLSVIPLELADCPKLKELNLKGNPLQDKRLEKMVNGCQTKSILDYLRSGGRGKGKTEGNERSKRKKAVKKEAMETDGVEDLNKLVVRVLHVSESTAASSVQVRVTAEVKDVRPYIVCCVVQGMKLRPGNALKRFLTAQTKLHEDICQKRTLATIATHDLRLVKGPLLYDARPSHTLKIIPLGRKEVKATELIRQLQAEAEEQRKQKKRQNVSGLHKYLQLLNGKTNYPCLVDAEEHVISFPPITNSDKTKIRKDTSQLFVEVTSCASLQICKEVMDTLIVRMAELNKFTCESQEQESVSDEENLEEPVTEPPETTPAGPELTVKQVRVVDNEGNLKVVYPAKTDLNVDLSYMTIIR</sequence>
<organism evidence="6 7">
    <name type="scientific">Callorhinchus milii</name>
    <name type="common">Ghost shark</name>
    <dbReference type="NCBI Taxonomy" id="7868"/>
    <lineage>
        <taxon>Eukaryota</taxon>
        <taxon>Metazoa</taxon>
        <taxon>Chordata</taxon>
        <taxon>Craniata</taxon>
        <taxon>Vertebrata</taxon>
        <taxon>Chondrichthyes</taxon>
        <taxon>Holocephali</taxon>
        <taxon>Chimaeriformes</taxon>
        <taxon>Callorhinchidae</taxon>
        <taxon>Callorhinchus</taxon>
    </lineage>
</organism>
<feature type="region of interest" description="Disordered" evidence="4">
    <location>
        <begin position="386"/>
        <end position="415"/>
    </location>
</feature>
<dbReference type="GO" id="GO:0004826">
    <property type="term" value="F:phenylalanine-tRNA ligase activity"/>
    <property type="evidence" value="ECO:0007669"/>
    <property type="project" value="InterPro"/>
</dbReference>
<dbReference type="AlphaFoldDB" id="A0A4W3HN22"/>
<evidence type="ECO:0000313" key="7">
    <source>
        <dbReference type="Proteomes" id="UP000314986"/>
    </source>
</evidence>
<reference evidence="7" key="2">
    <citation type="journal article" date="2007" name="PLoS Biol.">
        <title>Survey sequencing and comparative analysis of the elephant shark (Callorhinchus milii) genome.</title>
        <authorList>
            <person name="Venkatesh B."/>
            <person name="Kirkness E.F."/>
            <person name="Loh Y.H."/>
            <person name="Halpern A.L."/>
            <person name="Lee A.P."/>
            <person name="Johnson J."/>
            <person name="Dandona N."/>
            <person name="Viswanathan L.D."/>
            <person name="Tay A."/>
            <person name="Venter J.C."/>
            <person name="Strausberg R.L."/>
            <person name="Brenner S."/>
        </authorList>
    </citation>
    <scope>NUCLEOTIDE SEQUENCE [LARGE SCALE GENOMIC DNA]</scope>
</reference>
<dbReference type="GO" id="GO:0003723">
    <property type="term" value="F:RNA binding"/>
    <property type="evidence" value="ECO:0007669"/>
    <property type="project" value="InterPro"/>
</dbReference>
<reference evidence="6" key="4">
    <citation type="submission" date="2025-08" db="UniProtKB">
        <authorList>
            <consortium name="Ensembl"/>
        </authorList>
    </citation>
    <scope>IDENTIFICATION</scope>
</reference>